<keyword evidence="6" id="KW-0119">Carbohydrate metabolism</keyword>
<dbReference type="STRING" id="1307761.L21SP2_1385"/>
<name>V5WGU2_9SPIO</name>
<evidence type="ECO:0000256" key="1">
    <source>
        <dbReference type="ARBA" id="ARBA00006566"/>
    </source>
</evidence>
<sequence>MDRDYVELHTTEYHHKPDVMVSAPGVANLMGEHTEFAEGHALSFALPFRMYVAVSPRDDHSFKFYAADLDERKKCSLSNLKYKREDRWANFIKGSIYGLQNMGCTIEGLNVTVGGDVPSGIGLGSSAAIVVAATRAIAGLQNFPLSELQLLQCAHQAETAFLHEDTGFLPHLACHHALPGKISLIDTHSLSVEHMDYSPGNVRMVLLDSKVPPQEFEEDRVERHQLTDDCMNQLKEKLGGRDYRNLTIREIRQSLGILSESRRRVCIHVAQEYQRVSEVYGYLQEGNYAEAGKEMFRSHEGLRDLMELSVPEIDWVVKRSMEMDGVYGARLTGRGFGGCVLLLIDKEHMDTYRERMDEYERIFGFHPEMIEVSPGEGTRKEL</sequence>
<evidence type="ECO:0000256" key="5">
    <source>
        <dbReference type="ARBA" id="ARBA00022840"/>
    </source>
</evidence>
<dbReference type="GO" id="GO:0006012">
    <property type="term" value="P:galactose metabolic process"/>
    <property type="evidence" value="ECO:0007669"/>
    <property type="project" value="UniProtKB-KW"/>
</dbReference>
<dbReference type="SUPFAM" id="SSF54211">
    <property type="entry name" value="Ribosomal protein S5 domain 2-like"/>
    <property type="match status" value="1"/>
</dbReference>
<dbReference type="KEGG" id="slr:L21SP2_1385"/>
<evidence type="ECO:0000259" key="8">
    <source>
        <dbReference type="Pfam" id="PF08544"/>
    </source>
</evidence>
<proteinExistence type="inferred from homology"/>
<evidence type="ECO:0000259" key="9">
    <source>
        <dbReference type="Pfam" id="PF10509"/>
    </source>
</evidence>
<feature type="domain" description="GHMP kinase C-terminal" evidence="8">
    <location>
        <begin position="282"/>
        <end position="358"/>
    </location>
</feature>
<dbReference type="GO" id="GO:0004335">
    <property type="term" value="F:galactokinase activity"/>
    <property type="evidence" value="ECO:0007669"/>
    <property type="project" value="UniProtKB-EC"/>
</dbReference>
<evidence type="ECO:0000256" key="6">
    <source>
        <dbReference type="ARBA" id="ARBA00023144"/>
    </source>
</evidence>
<accession>V5WGU2</accession>
<gene>
    <name evidence="10" type="ORF">L21SP2_1385</name>
</gene>
<dbReference type="HOGENOM" id="CLU_017814_2_1_12"/>
<dbReference type="eggNOG" id="COG0153">
    <property type="taxonomic scope" value="Bacteria"/>
</dbReference>
<dbReference type="Proteomes" id="UP000018680">
    <property type="component" value="Chromosome"/>
</dbReference>
<keyword evidence="3" id="KW-0547">Nucleotide-binding</keyword>
<keyword evidence="2 10" id="KW-0808">Transferase</keyword>
<dbReference type="PRINTS" id="PR00959">
    <property type="entry name" value="MEVGALKINASE"/>
</dbReference>
<dbReference type="RefSeq" id="WP_024267707.1">
    <property type="nucleotide sequence ID" value="NC_023035.1"/>
</dbReference>
<dbReference type="AlphaFoldDB" id="V5WGU2"/>
<dbReference type="Gene3D" id="3.30.70.890">
    <property type="entry name" value="GHMP kinase, C-terminal domain"/>
    <property type="match status" value="1"/>
</dbReference>
<dbReference type="PRINTS" id="PR00473">
    <property type="entry name" value="GALCTOKINASE"/>
</dbReference>
<dbReference type="PIRSF" id="PIRSF000530">
    <property type="entry name" value="Galactokinase"/>
    <property type="match status" value="1"/>
</dbReference>
<feature type="domain" description="Galactokinase N-terminal" evidence="9">
    <location>
        <begin position="8"/>
        <end position="56"/>
    </location>
</feature>
<dbReference type="EC" id="2.7.1.6" evidence="10"/>
<dbReference type="Pfam" id="PF08544">
    <property type="entry name" value="GHMP_kinases_C"/>
    <property type="match status" value="1"/>
</dbReference>
<dbReference type="InterPro" id="IPR000705">
    <property type="entry name" value="Galactokinase"/>
</dbReference>
<evidence type="ECO:0000313" key="11">
    <source>
        <dbReference type="Proteomes" id="UP000018680"/>
    </source>
</evidence>
<reference evidence="10 11" key="1">
    <citation type="journal article" date="2015" name="Stand. Genomic Sci.">
        <title>Complete genome sequence and description of Salinispira pacifica gen. nov., sp. nov., a novel spirochaete isolated form a hypersaline microbial mat.</title>
        <authorList>
            <person name="Ben Hania W."/>
            <person name="Joseph M."/>
            <person name="Schumann P."/>
            <person name="Bunk B."/>
            <person name="Fiebig A."/>
            <person name="Sproer C."/>
            <person name="Klenk H.P."/>
            <person name="Fardeau M.L."/>
            <person name="Spring S."/>
        </authorList>
    </citation>
    <scope>NUCLEOTIDE SEQUENCE [LARGE SCALE GENOMIC DNA]</scope>
    <source>
        <strain evidence="10 11">L21-RPul-D2</strain>
    </source>
</reference>
<evidence type="ECO:0000313" key="10">
    <source>
        <dbReference type="EMBL" id="AHC14784.1"/>
    </source>
</evidence>
<dbReference type="Gene3D" id="3.30.230.10">
    <property type="match status" value="1"/>
</dbReference>
<dbReference type="PANTHER" id="PTHR10457:SF7">
    <property type="entry name" value="GALACTOKINASE-RELATED"/>
    <property type="match status" value="1"/>
</dbReference>
<evidence type="ECO:0000259" key="7">
    <source>
        <dbReference type="Pfam" id="PF00288"/>
    </source>
</evidence>
<evidence type="ECO:0000256" key="2">
    <source>
        <dbReference type="ARBA" id="ARBA00022679"/>
    </source>
</evidence>
<dbReference type="PATRIC" id="fig|1307761.3.peg.1378"/>
<keyword evidence="4 10" id="KW-0418">Kinase</keyword>
<dbReference type="InterPro" id="IPR019539">
    <property type="entry name" value="GalKase_N"/>
</dbReference>
<dbReference type="Pfam" id="PF10509">
    <property type="entry name" value="GalKase_gal_bdg"/>
    <property type="match status" value="1"/>
</dbReference>
<dbReference type="OrthoDB" id="250531at2"/>
<dbReference type="GO" id="GO:0005524">
    <property type="term" value="F:ATP binding"/>
    <property type="evidence" value="ECO:0007669"/>
    <property type="project" value="UniProtKB-KW"/>
</dbReference>
<dbReference type="PROSITE" id="PS00627">
    <property type="entry name" value="GHMP_KINASES_ATP"/>
    <property type="match status" value="1"/>
</dbReference>
<dbReference type="InterPro" id="IPR014721">
    <property type="entry name" value="Ribsml_uS5_D2-typ_fold_subgr"/>
</dbReference>
<dbReference type="InterPro" id="IPR006203">
    <property type="entry name" value="GHMP_knse_ATP-bd_CS"/>
</dbReference>
<keyword evidence="11" id="KW-1185">Reference proteome</keyword>
<dbReference type="PANTHER" id="PTHR10457">
    <property type="entry name" value="MEVALONATE KINASE/GALACTOKINASE"/>
    <property type="match status" value="1"/>
</dbReference>
<evidence type="ECO:0000256" key="4">
    <source>
        <dbReference type="ARBA" id="ARBA00022777"/>
    </source>
</evidence>
<dbReference type="InterPro" id="IPR006206">
    <property type="entry name" value="Mevalonate/galactokinase"/>
</dbReference>
<dbReference type="InterPro" id="IPR020568">
    <property type="entry name" value="Ribosomal_Su5_D2-typ_SF"/>
</dbReference>
<dbReference type="InterPro" id="IPR013750">
    <property type="entry name" value="GHMP_kinase_C_dom"/>
</dbReference>
<evidence type="ECO:0000256" key="3">
    <source>
        <dbReference type="ARBA" id="ARBA00022741"/>
    </source>
</evidence>
<dbReference type="GO" id="GO:0005829">
    <property type="term" value="C:cytosol"/>
    <property type="evidence" value="ECO:0007669"/>
    <property type="project" value="TreeGrafter"/>
</dbReference>
<feature type="domain" description="GHMP kinase N-terminal" evidence="7">
    <location>
        <begin position="90"/>
        <end position="164"/>
    </location>
</feature>
<comment type="similarity">
    <text evidence="1">Belongs to the GHMP kinase family. GalK subfamily.</text>
</comment>
<dbReference type="Pfam" id="PF00288">
    <property type="entry name" value="GHMP_kinases_N"/>
    <property type="match status" value="1"/>
</dbReference>
<keyword evidence="5" id="KW-0067">ATP-binding</keyword>
<dbReference type="InterPro" id="IPR006204">
    <property type="entry name" value="GHMP_kinase_N_dom"/>
</dbReference>
<organism evidence="10 11">
    <name type="scientific">Salinispira pacifica</name>
    <dbReference type="NCBI Taxonomy" id="1307761"/>
    <lineage>
        <taxon>Bacteria</taxon>
        <taxon>Pseudomonadati</taxon>
        <taxon>Spirochaetota</taxon>
        <taxon>Spirochaetia</taxon>
        <taxon>Spirochaetales</taxon>
        <taxon>Spirochaetaceae</taxon>
        <taxon>Salinispira</taxon>
    </lineage>
</organism>
<dbReference type="InterPro" id="IPR036554">
    <property type="entry name" value="GHMP_kinase_C_sf"/>
</dbReference>
<dbReference type="SUPFAM" id="SSF55060">
    <property type="entry name" value="GHMP Kinase, C-terminal domain"/>
    <property type="match status" value="1"/>
</dbReference>
<dbReference type="EMBL" id="CP006939">
    <property type="protein sequence ID" value="AHC14784.1"/>
    <property type="molecule type" value="Genomic_DNA"/>
</dbReference>
<keyword evidence="6" id="KW-0299">Galactose metabolism</keyword>
<protein>
    <submittedName>
        <fullName evidence="10">Galactokinase</fullName>
        <ecNumber evidence="10">2.7.1.6</ecNumber>
    </submittedName>
</protein>